<accession>A0A3D9EBV8</accession>
<comment type="caution">
    <text evidence="1">The sequence shown here is derived from an EMBL/GenBank/DDBJ whole genome shotgun (WGS) entry which is preliminary data.</text>
</comment>
<dbReference type="EMBL" id="QRDL01000008">
    <property type="protein sequence ID" value="RED00381.1"/>
    <property type="molecule type" value="Genomic_DNA"/>
</dbReference>
<protein>
    <submittedName>
        <fullName evidence="1">Uncharacterized protein</fullName>
    </submittedName>
</protein>
<dbReference type="Proteomes" id="UP000256988">
    <property type="component" value="Unassembled WGS sequence"/>
</dbReference>
<name>A0A3D9EBV8_ECTOL</name>
<sequence>MSRSRRKTPIVGMTTCESEKADKATWHRKFRHAARMDIEGSQFISFRQYGSTWCMGKDGKQYLTDASTRFPEYLRK</sequence>
<organism evidence="1 2">
    <name type="scientific">Ectopseudomonas oleovorans</name>
    <name type="common">Pseudomonas oleovorans</name>
    <dbReference type="NCBI Taxonomy" id="301"/>
    <lineage>
        <taxon>Bacteria</taxon>
        <taxon>Pseudomonadati</taxon>
        <taxon>Pseudomonadota</taxon>
        <taxon>Gammaproteobacteria</taxon>
        <taxon>Pseudomonadales</taxon>
        <taxon>Pseudomonadaceae</taxon>
        <taxon>Ectopseudomonas</taxon>
    </lineage>
</organism>
<gene>
    <name evidence="1" type="ORF">DFO60_4536</name>
</gene>
<evidence type="ECO:0000313" key="2">
    <source>
        <dbReference type="Proteomes" id="UP000256988"/>
    </source>
</evidence>
<dbReference type="AlphaFoldDB" id="A0A3D9EBV8"/>
<reference evidence="1 2" key="1">
    <citation type="submission" date="2018-07" db="EMBL/GenBank/DDBJ databases">
        <title>Genome sequencing of rice bacterial endophytes.</title>
        <authorList>
            <person name="Venturi V."/>
        </authorList>
    </citation>
    <scope>NUCLEOTIDE SEQUENCE [LARGE SCALE GENOMIC DNA]</scope>
    <source>
        <strain evidence="1 2">AG1002</strain>
    </source>
</reference>
<proteinExistence type="predicted"/>
<evidence type="ECO:0000313" key="1">
    <source>
        <dbReference type="EMBL" id="RED00381.1"/>
    </source>
</evidence>